<keyword evidence="6" id="KW-0677">Repeat</keyword>
<evidence type="ECO:0000256" key="10">
    <source>
        <dbReference type="ARBA" id="ARBA00023136"/>
    </source>
</evidence>
<keyword evidence="5 17" id="KW-0732">Signal</keyword>
<evidence type="ECO:0000256" key="1">
    <source>
        <dbReference type="ARBA" id="ARBA00004251"/>
    </source>
</evidence>
<keyword evidence="9 16" id="KW-1133">Transmembrane helix</keyword>
<dbReference type="CDD" id="cd11304">
    <property type="entry name" value="Cadherin_repeat"/>
    <property type="match status" value="4"/>
</dbReference>
<feature type="domain" description="Cadherin" evidence="18">
    <location>
        <begin position="517"/>
        <end position="635"/>
    </location>
</feature>
<dbReference type="PRINTS" id="PR00205">
    <property type="entry name" value="CADHERIN"/>
</dbReference>
<dbReference type="EMBL" id="JACDTQ010000646">
    <property type="protein sequence ID" value="KAF5927156.1"/>
    <property type="molecule type" value="Genomic_DNA"/>
</dbReference>
<keyword evidence="7 15" id="KW-0106">Calcium</keyword>
<comment type="subunit">
    <text evidence="13">Homodimer. Component of a cadherin:catenin adhesion complex composed of at least of CDH26, beta-catenin/CTNNB1, alpha-catenin/CTNNA1 and p120 catenin/CTNND1.</text>
</comment>
<organism evidence="19 20">
    <name type="scientific">Diceros bicornis minor</name>
    <name type="common">South-central black rhinoceros</name>
    <dbReference type="NCBI Taxonomy" id="77932"/>
    <lineage>
        <taxon>Eukaryota</taxon>
        <taxon>Metazoa</taxon>
        <taxon>Chordata</taxon>
        <taxon>Craniata</taxon>
        <taxon>Vertebrata</taxon>
        <taxon>Euteleostomi</taxon>
        <taxon>Mammalia</taxon>
        <taxon>Eutheria</taxon>
        <taxon>Laurasiatheria</taxon>
        <taxon>Perissodactyla</taxon>
        <taxon>Rhinocerotidae</taxon>
        <taxon>Diceros</taxon>
    </lineage>
</organism>
<dbReference type="GO" id="GO:0034332">
    <property type="term" value="P:adherens junction organization"/>
    <property type="evidence" value="ECO:0007669"/>
    <property type="project" value="TreeGrafter"/>
</dbReference>
<keyword evidence="20" id="KW-1185">Reference proteome</keyword>
<name>A0A7J7FHM8_DICBM</name>
<dbReference type="SMART" id="SM00112">
    <property type="entry name" value="CA"/>
    <property type="match status" value="4"/>
</dbReference>
<dbReference type="GO" id="GO:0016339">
    <property type="term" value="P:calcium-dependent cell-cell adhesion via plasma membrane cell adhesion molecules"/>
    <property type="evidence" value="ECO:0007669"/>
    <property type="project" value="TreeGrafter"/>
</dbReference>
<dbReference type="Gene3D" id="2.60.40.60">
    <property type="entry name" value="Cadherins"/>
    <property type="match status" value="5"/>
</dbReference>
<gene>
    <name evidence="19" type="ORF">HPG69_016628</name>
</gene>
<dbReference type="SUPFAM" id="SSF49313">
    <property type="entry name" value="Cadherin-like"/>
    <property type="match status" value="5"/>
</dbReference>
<dbReference type="GO" id="GO:0016477">
    <property type="term" value="P:cell migration"/>
    <property type="evidence" value="ECO:0007669"/>
    <property type="project" value="TreeGrafter"/>
</dbReference>
<keyword evidence="2" id="KW-1003">Cell membrane</keyword>
<keyword evidence="11" id="KW-0325">Glycoprotein</keyword>
<evidence type="ECO:0000256" key="11">
    <source>
        <dbReference type="ARBA" id="ARBA00023180"/>
    </source>
</evidence>
<dbReference type="PANTHER" id="PTHR24027:SF78">
    <property type="entry name" value="CADHERIN-LIKE PROTEIN 26"/>
    <property type="match status" value="1"/>
</dbReference>
<feature type="domain" description="Cadherin" evidence="18">
    <location>
        <begin position="410"/>
        <end position="516"/>
    </location>
</feature>
<dbReference type="GO" id="GO:0007156">
    <property type="term" value="P:homophilic cell adhesion via plasma membrane adhesion molecules"/>
    <property type="evidence" value="ECO:0007669"/>
    <property type="project" value="InterPro"/>
</dbReference>
<evidence type="ECO:0000256" key="15">
    <source>
        <dbReference type="PROSITE-ProRule" id="PRU00043"/>
    </source>
</evidence>
<dbReference type="InterPro" id="IPR020894">
    <property type="entry name" value="Cadherin_CS"/>
</dbReference>
<proteinExistence type="predicted"/>
<sequence length="858" mass="94266">MSSSGHTSLPLLLGLLLLVLQVNIVNSFQQGNDDLTNQTKLHPHPPPPHCYYNFQGESHRPLQRSKRRWVLTTFELEEEDPGPFPKLVGELFNDMSNNMSLMYLISGPGVDEYPEIGLFSLEEHENGKIYVHRPVDRETTPSFMVYFDVMNRLTGKIVDKSLIFNVRISDVNDHAPQFPEEEFDVSVREDHAAGQPIFQMLTVDLDQENTPNSQVLYFLVCQTPILKQSGFRIDRISGEIRLSGCLDYETAPRFTLLIGARDCGEPPLSSTATVHVNVQDGNNHMPTFAQENYEIQISEGQVSQSLLRLLVQDDDTPLTSAWRAKFNISNGNEEGHFDILTDPETNEGILNVIKPLDYETHPAQSLVVAVENEELLFSCEGGKLQKPRKAAASATVSVLVTDANDPPAFHPRSFIVSEVDGARPGIQLGIFNAVDPDRTASQIRYKLVHDPANWVTIDECSGAVITREQIDRESPYVNDSFYIIIVHAVDDGLPPQTGTGTLTLFLSDVNDNAPTLHPRSRYVEVCESAVNQPLVIEAEDGDLEPYSDPFTFALDDAGGNAEDTWKLGENRGRSAELLMLRSLPRGNYSVPLFIGDKQGLSQKQTVHVRVCSCHSGVTCAEHSVAGAGLLLGPLAPLCAVFMALAVALLFLLRCYFVSEAERHRCSIPSEDGHQTLMTYNDESKAISPQGTSDVGDQMTALSINTTEAGATLGAKVTLNIFAAWDMNDMPPPPASASDQAHFVLGTPGYGALFEPRGVRNKYSTAVVYLDPMVPRRPLEVRAGTMAETLSQKLCGVDVLEDDTGYPPLIYAEEGECEIAETLSSLTFSEQELPSDLLDSLGSKAAPLQEIYSKSGVPS</sequence>
<comment type="caution">
    <text evidence="19">The sequence shown here is derived from an EMBL/GenBank/DDBJ whole genome shotgun (WGS) entry which is preliminary data.</text>
</comment>
<evidence type="ECO:0000256" key="16">
    <source>
        <dbReference type="SAM" id="Phobius"/>
    </source>
</evidence>
<dbReference type="FunFam" id="2.60.40.60:FF:000202">
    <property type="entry name" value="cadherin-8 isoform X4"/>
    <property type="match status" value="1"/>
</dbReference>
<dbReference type="GO" id="GO:0008013">
    <property type="term" value="F:beta-catenin binding"/>
    <property type="evidence" value="ECO:0007669"/>
    <property type="project" value="TreeGrafter"/>
</dbReference>
<dbReference type="FunFam" id="2.60.40.60:FF:000031">
    <property type="entry name" value="Cadherin 3"/>
    <property type="match status" value="1"/>
</dbReference>
<evidence type="ECO:0000256" key="9">
    <source>
        <dbReference type="ARBA" id="ARBA00022989"/>
    </source>
</evidence>
<dbReference type="FunFam" id="2.60.40.60:FF:000019">
    <property type="entry name" value="Cadherin 2"/>
    <property type="match status" value="1"/>
</dbReference>
<dbReference type="PROSITE" id="PS50268">
    <property type="entry name" value="CADHERIN_2"/>
    <property type="match status" value="5"/>
</dbReference>
<evidence type="ECO:0000256" key="8">
    <source>
        <dbReference type="ARBA" id="ARBA00022889"/>
    </source>
</evidence>
<feature type="chain" id="PRO_5029781368" description="Cadherin-like protein 26" evidence="17">
    <location>
        <begin position="28"/>
        <end position="858"/>
    </location>
</feature>
<feature type="domain" description="Cadherin" evidence="18">
    <location>
        <begin position="94"/>
        <end position="178"/>
    </location>
</feature>
<evidence type="ECO:0000313" key="19">
    <source>
        <dbReference type="EMBL" id="KAF5927156.1"/>
    </source>
</evidence>
<evidence type="ECO:0000256" key="7">
    <source>
        <dbReference type="ARBA" id="ARBA00022837"/>
    </source>
</evidence>
<dbReference type="GO" id="GO:0000902">
    <property type="term" value="P:cell morphogenesis"/>
    <property type="evidence" value="ECO:0007669"/>
    <property type="project" value="TreeGrafter"/>
</dbReference>
<dbReference type="FunFam" id="2.60.40.60:FF:000158">
    <property type="entry name" value="Dachsous cadherin-related 1"/>
    <property type="match status" value="1"/>
</dbReference>
<evidence type="ECO:0000256" key="14">
    <source>
        <dbReference type="ARBA" id="ARBA00069031"/>
    </source>
</evidence>
<evidence type="ECO:0000256" key="5">
    <source>
        <dbReference type="ARBA" id="ARBA00022729"/>
    </source>
</evidence>
<dbReference type="Proteomes" id="UP000551758">
    <property type="component" value="Unassembled WGS sequence"/>
</dbReference>
<dbReference type="PANTHER" id="PTHR24027">
    <property type="entry name" value="CADHERIN-23"/>
    <property type="match status" value="1"/>
</dbReference>
<reference evidence="19 20" key="1">
    <citation type="journal article" date="2020" name="Mol. Biol. Evol.">
        <title>Interspecific Gene Flow and the Evolution of Specialization in Black and White Rhinoceros.</title>
        <authorList>
            <person name="Moodley Y."/>
            <person name="Westbury M.V."/>
            <person name="Russo I.M."/>
            <person name="Gopalakrishnan S."/>
            <person name="Rakotoarivelo A."/>
            <person name="Olsen R.A."/>
            <person name="Prost S."/>
            <person name="Tunstall T."/>
            <person name="Ryder O.A."/>
            <person name="Dalen L."/>
            <person name="Bruford M.W."/>
        </authorList>
    </citation>
    <scope>NUCLEOTIDE SEQUENCE [LARGE SCALE GENOMIC DNA]</scope>
    <source>
        <strain evidence="19">SBR-YM</strain>
        <tissue evidence="19">Skin</tissue>
    </source>
</reference>
<evidence type="ECO:0000256" key="12">
    <source>
        <dbReference type="ARBA" id="ARBA00059993"/>
    </source>
</evidence>
<feature type="domain" description="Cadherin" evidence="18">
    <location>
        <begin position="179"/>
        <end position="288"/>
    </location>
</feature>
<evidence type="ECO:0000256" key="3">
    <source>
        <dbReference type="ARBA" id="ARBA00022692"/>
    </source>
</evidence>
<dbReference type="InterPro" id="IPR002126">
    <property type="entry name" value="Cadherin-like_dom"/>
</dbReference>
<accession>A0A7J7FHM8</accession>
<protein>
    <recommendedName>
        <fullName evidence="14">Cadherin-like protein 26</fullName>
    </recommendedName>
</protein>
<dbReference type="InterPro" id="IPR015919">
    <property type="entry name" value="Cadherin-like_sf"/>
</dbReference>
<keyword evidence="4" id="KW-0479">Metal-binding</keyword>
<comment type="function">
    <text evidence="12">Cadherins are calcium-dependent cell adhesion proteins. They preferentially interact with themselves in a homophilic manner in connecting cells; cadherins may thus contribute to the sorting of heterogeneous cell types. Ligand for integrins alpha-E/beta-7, ITGAE:ITGAB7, alpha-4/beta-7, ITGA4:ITGAB7 and alpha-4/beta-1, ITGA4:ITGAB1 through which modulates CD4(+) T cells activation.</text>
</comment>
<dbReference type="FunFam" id="2.60.40.60:FF:000095">
    <property type="entry name" value="Cadherin 13"/>
    <property type="match status" value="1"/>
</dbReference>
<evidence type="ECO:0000313" key="20">
    <source>
        <dbReference type="Proteomes" id="UP000551758"/>
    </source>
</evidence>
<dbReference type="GO" id="GO:0045296">
    <property type="term" value="F:cadherin binding"/>
    <property type="evidence" value="ECO:0007669"/>
    <property type="project" value="TreeGrafter"/>
</dbReference>
<evidence type="ECO:0000256" key="2">
    <source>
        <dbReference type="ARBA" id="ARBA00022475"/>
    </source>
</evidence>
<evidence type="ECO:0000256" key="6">
    <source>
        <dbReference type="ARBA" id="ARBA00022737"/>
    </source>
</evidence>
<dbReference type="GO" id="GO:0007043">
    <property type="term" value="P:cell-cell junction assembly"/>
    <property type="evidence" value="ECO:0007669"/>
    <property type="project" value="TreeGrafter"/>
</dbReference>
<comment type="subcellular location">
    <subcellularLocation>
        <location evidence="1">Cell membrane</location>
        <topology evidence="1">Single-pass type I membrane protein</topology>
    </subcellularLocation>
</comment>
<feature type="signal peptide" evidence="17">
    <location>
        <begin position="1"/>
        <end position="27"/>
    </location>
</feature>
<keyword evidence="8" id="KW-0130">Cell adhesion</keyword>
<dbReference type="AlphaFoldDB" id="A0A7J7FHM8"/>
<feature type="transmembrane region" description="Helical" evidence="16">
    <location>
        <begin position="629"/>
        <end position="652"/>
    </location>
</feature>
<dbReference type="InterPro" id="IPR039808">
    <property type="entry name" value="Cadherin"/>
</dbReference>
<evidence type="ECO:0000256" key="4">
    <source>
        <dbReference type="ARBA" id="ARBA00022723"/>
    </source>
</evidence>
<dbReference type="GO" id="GO:0005912">
    <property type="term" value="C:adherens junction"/>
    <property type="evidence" value="ECO:0007669"/>
    <property type="project" value="TreeGrafter"/>
</dbReference>
<evidence type="ECO:0000256" key="17">
    <source>
        <dbReference type="SAM" id="SignalP"/>
    </source>
</evidence>
<evidence type="ECO:0000256" key="13">
    <source>
        <dbReference type="ARBA" id="ARBA00062925"/>
    </source>
</evidence>
<feature type="domain" description="Cadherin" evidence="18">
    <location>
        <begin position="289"/>
        <end position="409"/>
    </location>
</feature>
<keyword evidence="3 16" id="KW-0812">Transmembrane</keyword>
<keyword evidence="10 16" id="KW-0472">Membrane</keyword>
<dbReference type="PROSITE" id="PS00232">
    <property type="entry name" value="CADHERIN_1"/>
    <property type="match status" value="1"/>
</dbReference>
<dbReference type="GO" id="GO:0044331">
    <property type="term" value="P:cell-cell adhesion mediated by cadherin"/>
    <property type="evidence" value="ECO:0007669"/>
    <property type="project" value="TreeGrafter"/>
</dbReference>
<evidence type="ECO:0000259" key="18">
    <source>
        <dbReference type="PROSITE" id="PS50268"/>
    </source>
</evidence>
<dbReference type="GO" id="GO:0016342">
    <property type="term" value="C:catenin complex"/>
    <property type="evidence" value="ECO:0007669"/>
    <property type="project" value="TreeGrafter"/>
</dbReference>
<dbReference type="Pfam" id="PF00028">
    <property type="entry name" value="Cadherin"/>
    <property type="match status" value="3"/>
</dbReference>
<dbReference type="GO" id="GO:0005509">
    <property type="term" value="F:calcium ion binding"/>
    <property type="evidence" value="ECO:0007669"/>
    <property type="project" value="UniProtKB-UniRule"/>
</dbReference>